<dbReference type="Proteomes" id="UP000184225">
    <property type="component" value="Unassembled WGS sequence"/>
</dbReference>
<comment type="similarity">
    <text evidence="1">Belongs to the CinA family.</text>
</comment>
<sequence>MKAEIITIGDEILIGQIVDTNSAFIGQELNKIGIDVQQITSIQDEENQILSSLKEASQRANLVIVTGGLGPTKDDITKKTFCKYFNDQLILNQSVLEHVEELFKKYVKDPISDMNRGQAYIPSKAEALFNFHGTAPGMWVEENEVVYISLPGVPFEMKELMINSVIPKLQNHFKRPFIIHKTVLTYGMGESAIAEKIEDWENNLPKFIKLAYLPGLGRVRLRLSARGDNEKVLLDELDKQLSALDGLIGDIIKGYEGNGSLEDQIAQKFISLGKTVTTAESCTGGRIASKLTAIPGSSKFFKGGLVTYETATKNYVLGISQEVIDKYSVVSKEITEEMAVKARKLFQTDYAIATTGNAGPTKGDSDAEIGTVFIAIASKNGVEVYENHLGAQREKVIEKAVYKALGLILDELNK</sequence>
<evidence type="ECO:0000313" key="4">
    <source>
        <dbReference type="Proteomes" id="UP000184225"/>
    </source>
</evidence>
<dbReference type="NCBIfam" id="TIGR00177">
    <property type="entry name" value="molyb_syn"/>
    <property type="match status" value="1"/>
</dbReference>
<dbReference type="Gene3D" id="3.90.950.20">
    <property type="entry name" value="CinA-like"/>
    <property type="match status" value="1"/>
</dbReference>
<dbReference type="InterPro" id="IPR050101">
    <property type="entry name" value="CinA"/>
</dbReference>
<dbReference type="InterPro" id="IPR008136">
    <property type="entry name" value="CinA_C"/>
</dbReference>
<dbReference type="CDD" id="cd00885">
    <property type="entry name" value="cinA"/>
    <property type="match status" value="1"/>
</dbReference>
<dbReference type="AlphaFoldDB" id="A0A1M6E0Y2"/>
<dbReference type="Pfam" id="PF02464">
    <property type="entry name" value="CinA"/>
    <property type="match status" value="1"/>
</dbReference>
<evidence type="ECO:0000313" key="3">
    <source>
        <dbReference type="EMBL" id="SHI78938.1"/>
    </source>
</evidence>
<accession>A0A1M6E0Y2</accession>
<dbReference type="SUPFAM" id="SSF142433">
    <property type="entry name" value="CinA-like"/>
    <property type="match status" value="1"/>
</dbReference>
<evidence type="ECO:0000256" key="1">
    <source>
        <dbReference type="HAMAP-Rule" id="MF_00226"/>
    </source>
</evidence>
<organism evidence="3 4">
    <name type="scientific">Mesonia phycicola</name>
    <dbReference type="NCBI Taxonomy" id="579105"/>
    <lineage>
        <taxon>Bacteria</taxon>
        <taxon>Pseudomonadati</taxon>
        <taxon>Bacteroidota</taxon>
        <taxon>Flavobacteriia</taxon>
        <taxon>Flavobacteriales</taxon>
        <taxon>Flavobacteriaceae</taxon>
        <taxon>Mesonia</taxon>
    </lineage>
</organism>
<dbReference type="InterPro" id="IPR041424">
    <property type="entry name" value="CinA_KH"/>
</dbReference>
<dbReference type="InterPro" id="IPR008135">
    <property type="entry name" value="Competence-induced_CinA"/>
</dbReference>
<dbReference type="RefSeq" id="WP_073149952.1">
    <property type="nucleotide sequence ID" value="NZ_FQYY01000004.1"/>
</dbReference>
<protein>
    <recommendedName>
        <fullName evidence="1">CinA-like protein</fullName>
    </recommendedName>
</protein>
<proteinExistence type="inferred from homology"/>
<name>A0A1M6E0Y2_9FLAO</name>
<dbReference type="NCBIfam" id="TIGR00199">
    <property type="entry name" value="PncC_domain"/>
    <property type="match status" value="1"/>
</dbReference>
<dbReference type="PIRSF" id="PIRSF006728">
    <property type="entry name" value="CinA"/>
    <property type="match status" value="1"/>
</dbReference>
<feature type="domain" description="MoaB/Mog" evidence="2">
    <location>
        <begin position="4"/>
        <end position="172"/>
    </location>
</feature>
<dbReference type="PANTHER" id="PTHR13939">
    <property type="entry name" value="NICOTINAMIDE-NUCLEOTIDE AMIDOHYDROLASE PNCC"/>
    <property type="match status" value="1"/>
</dbReference>
<reference evidence="3 4" key="1">
    <citation type="submission" date="2016-11" db="EMBL/GenBank/DDBJ databases">
        <authorList>
            <person name="Jaros S."/>
            <person name="Januszkiewicz K."/>
            <person name="Wedrychowicz H."/>
        </authorList>
    </citation>
    <scope>NUCLEOTIDE SEQUENCE [LARGE SCALE GENOMIC DNA]</scope>
    <source>
        <strain evidence="3 4">DSM 21425</strain>
    </source>
</reference>
<dbReference type="Pfam" id="PF18146">
    <property type="entry name" value="CinA_KH"/>
    <property type="match status" value="1"/>
</dbReference>
<dbReference type="OrthoDB" id="9801454at2"/>
<dbReference type="STRING" id="579105.SAMN04488096_104281"/>
<dbReference type="InterPro" id="IPR036653">
    <property type="entry name" value="CinA-like_C"/>
</dbReference>
<keyword evidence="4" id="KW-1185">Reference proteome</keyword>
<dbReference type="Pfam" id="PF00994">
    <property type="entry name" value="MoCF_biosynth"/>
    <property type="match status" value="1"/>
</dbReference>
<gene>
    <name evidence="3" type="ORF">SAMN04488096_104281</name>
</gene>
<dbReference type="SUPFAM" id="SSF53218">
    <property type="entry name" value="Molybdenum cofactor biosynthesis proteins"/>
    <property type="match status" value="1"/>
</dbReference>
<dbReference type="HAMAP" id="MF_00226_B">
    <property type="entry name" value="CinA_B"/>
    <property type="match status" value="1"/>
</dbReference>
<dbReference type="InterPro" id="IPR036425">
    <property type="entry name" value="MoaB/Mog-like_dom_sf"/>
</dbReference>
<dbReference type="InterPro" id="IPR001453">
    <property type="entry name" value="MoaB/Mog_dom"/>
</dbReference>
<evidence type="ECO:0000259" key="2">
    <source>
        <dbReference type="SMART" id="SM00852"/>
    </source>
</evidence>
<dbReference type="PANTHER" id="PTHR13939:SF0">
    <property type="entry name" value="NMN AMIDOHYDROLASE-LIKE PROTEIN YFAY"/>
    <property type="match status" value="1"/>
</dbReference>
<dbReference type="SMART" id="SM00852">
    <property type="entry name" value="MoCF_biosynth"/>
    <property type="match status" value="1"/>
</dbReference>
<dbReference type="NCBIfam" id="NF001813">
    <property type="entry name" value="PRK00549.1"/>
    <property type="match status" value="1"/>
</dbReference>
<dbReference type="EMBL" id="FQYY01000004">
    <property type="protein sequence ID" value="SHI78938.1"/>
    <property type="molecule type" value="Genomic_DNA"/>
</dbReference>
<dbReference type="NCBIfam" id="TIGR00200">
    <property type="entry name" value="cinA_nterm"/>
    <property type="match status" value="1"/>
</dbReference>
<dbReference type="Gene3D" id="3.40.980.10">
    <property type="entry name" value="MoaB/Mog-like domain"/>
    <property type="match status" value="1"/>
</dbReference>